<evidence type="ECO:0000313" key="1">
    <source>
        <dbReference type="EMBL" id="CAH3186057.1"/>
    </source>
</evidence>
<accession>A0ABN8S783</accession>
<sequence length="112" mass="12339">MPAQSPFDAPFRLFLTKFYLEELHGPVHVHLVSPPPNLLDAQCALSTARCLTVHGQSRKGYRLVVRNCKASMMTLQSLVTLPLEQSSALGIARKSIDADVDKDAGARDQQDH</sequence>
<dbReference type="EMBL" id="CALNXI010002304">
    <property type="protein sequence ID" value="CAH3186057.1"/>
    <property type="molecule type" value="Genomic_DNA"/>
</dbReference>
<gene>
    <name evidence="1" type="ORF">PEVE_00016612</name>
</gene>
<comment type="caution">
    <text evidence="1">The sequence shown here is derived from an EMBL/GenBank/DDBJ whole genome shotgun (WGS) entry which is preliminary data.</text>
</comment>
<protein>
    <submittedName>
        <fullName evidence="1">Uncharacterized protein</fullName>
    </submittedName>
</protein>
<dbReference type="Proteomes" id="UP001159427">
    <property type="component" value="Unassembled WGS sequence"/>
</dbReference>
<name>A0ABN8S783_9CNID</name>
<keyword evidence="2" id="KW-1185">Reference proteome</keyword>
<reference evidence="1 2" key="1">
    <citation type="submission" date="2022-05" db="EMBL/GenBank/DDBJ databases">
        <authorList>
            <consortium name="Genoscope - CEA"/>
            <person name="William W."/>
        </authorList>
    </citation>
    <scope>NUCLEOTIDE SEQUENCE [LARGE SCALE GENOMIC DNA]</scope>
</reference>
<evidence type="ECO:0000313" key="2">
    <source>
        <dbReference type="Proteomes" id="UP001159427"/>
    </source>
</evidence>
<organism evidence="1 2">
    <name type="scientific">Porites evermanni</name>
    <dbReference type="NCBI Taxonomy" id="104178"/>
    <lineage>
        <taxon>Eukaryota</taxon>
        <taxon>Metazoa</taxon>
        <taxon>Cnidaria</taxon>
        <taxon>Anthozoa</taxon>
        <taxon>Hexacorallia</taxon>
        <taxon>Scleractinia</taxon>
        <taxon>Fungiina</taxon>
        <taxon>Poritidae</taxon>
        <taxon>Porites</taxon>
    </lineage>
</organism>
<proteinExistence type="predicted"/>